<evidence type="ECO:0000259" key="1">
    <source>
        <dbReference type="PROSITE" id="PS50013"/>
    </source>
</evidence>
<evidence type="ECO:0000313" key="3">
    <source>
        <dbReference type="EMBL" id="KAF0704149.1"/>
    </source>
</evidence>
<dbReference type="InterPro" id="IPR036397">
    <property type="entry name" value="RNaseH_sf"/>
</dbReference>
<dbReference type="InterPro" id="IPR050951">
    <property type="entry name" value="Retrovirus_Pol_polyprotein"/>
</dbReference>
<protein>
    <recommendedName>
        <fullName evidence="5">Chromo domain-containing protein</fullName>
    </recommendedName>
</protein>
<sequence length="360" mass="41629">MTCVDKTSKRPKYCATTSTVDAPQVAKEFFDTIVRHHGLPAVIISDRDSKFTSQFWQELMKIIVVKHFMTTAGRAQSDGATERQNRTLEDALRCQVSYLGHDWLEHLGTIEYAHQGLIQASTGLIPFEVDTGRKLRNPILNQVETLNEYAKNFSEQRKALVKMALENLDKAQARQKSYYDKKRSKLEFREGEFVMLATRNVPIKHAKLVNKDEKLVPKFIGPFKIIQVINPNAMKLELPKSMKRLHNVDRLKKCPGQTVRFTNRPIPKATPMLLDDSGHEVFVVEELLKQRQFNRKKEHLVKWHGLPEYEATWELERDIKHVSHFKRLVQDLRAKIQAAKSITGGDVATSLQWRHRVIDQ</sequence>
<dbReference type="Proteomes" id="UP000469452">
    <property type="component" value="Unassembled WGS sequence"/>
</dbReference>
<dbReference type="GO" id="GO:0003676">
    <property type="term" value="F:nucleic acid binding"/>
    <property type="evidence" value="ECO:0007669"/>
    <property type="project" value="InterPro"/>
</dbReference>
<dbReference type="SUPFAM" id="SSF53098">
    <property type="entry name" value="Ribonuclease H-like"/>
    <property type="match status" value="1"/>
</dbReference>
<dbReference type="Pfam" id="PF00385">
    <property type="entry name" value="Chromo"/>
    <property type="match status" value="1"/>
</dbReference>
<evidence type="ECO:0000313" key="4">
    <source>
        <dbReference type="Proteomes" id="UP000469452"/>
    </source>
</evidence>
<dbReference type="Gene3D" id="2.40.50.40">
    <property type="match status" value="1"/>
</dbReference>
<comment type="caution">
    <text evidence="3">The sequence shown here is derived from an EMBL/GenBank/DDBJ whole genome shotgun (WGS) entry which is preliminary data.</text>
</comment>
<accession>A0A6A4YYX0</accession>
<dbReference type="CDD" id="cd18965">
    <property type="entry name" value="chromodomain"/>
    <property type="match status" value="1"/>
</dbReference>
<evidence type="ECO:0008006" key="5">
    <source>
        <dbReference type="Google" id="ProtNLM"/>
    </source>
</evidence>
<dbReference type="InterPro" id="IPR000953">
    <property type="entry name" value="Chromo/chromo_shadow_dom"/>
</dbReference>
<organism evidence="3 4">
    <name type="scientific">Aphanomyces astaci</name>
    <name type="common">Crayfish plague agent</name>
    <dbReference type="NCBI Taxonomy" id="112090"/>
    <lineage>
        <taxon>Eukaryota</taxon>
        <taxon>Sar</taxon>
        <taxon>Stramenopiles</taxon>
        <taxon>Oomycota</taxon>
        <taxon>Saprolegniomycetes</taxon>
        <taxon>Saprolegniales</taxon>
        <taxon>Verrucalvaceae</taxon>
        <taxon>Aphanomyces</taxon>
    </lineage>
</organism>
<dbReference type="GO" id="GO:0015074">
    <property type="term" value="P:DNA integration"/>
    <property type="evidence" value="ECO:0007669"/>
    <property type="project" value="InterPro"/>
</dbReference>
<dbReference type="InterPro" id="IPR016197">
    <property type="entry name" value="Chromo-like_dom_sf"/>
</dbReference>
<dbReference type="PROSITE" id="PS50994">
    <property type="entry name" value="INTEGRASE"/>
    <property type="match status" value="1"/>
</dbReference>
<dbReference type="EMBL" id="VJMI01020503">
    <property type="protein sequence ID" value="KAF0704149.1"/>
    <property type="molecule type" value="Genomic_DNA"/>
</dbReference>
<evidence type="ECO:0000259" key="2">
    <source>
        <dbReference type="PROSITE" id="PS50994"/>
    </source>
</evidence>
<dbReference type="Gene3D" id="3.30.420.10">
    <property type="entry name" value="Ribonuclease H-like superfamily/Ribonuclease H"/>
    <property type="match status" value="1"/>
</dbReference>
<dbReference type="SMART" id="SM00298">
    <property type="entry name" value="CHROMO"/>
    <property type="match status" value="1"/>
</dbReference>
<reference evidence="3 4" key="1">
    <citation type="submission" date="2019-06" db="EMBL/GenBank/DDBJ databases">
        <title>Genomics analysis of Aphanomyces spp. identifies a new class of oomycete effector associated with host adaptation.</title>
        <authorList>
            <person name="Gaulin E."/>
        </authorList>
    </citation>
    <scope>NUCLEOTIDE SEQUENCE [LARGE SCALE GENOMIC DNA]</scope>
    <source>
        <strain evidence="3 4">E</strain>
    </source>
</reference>
<gene>
    <name evidence="3" type="ORF">AaE_015086</name>
</gene>
<dbReference type="InterPro" id="IPR012337">
    <property type="entry name" value="RNaseH-like_sf"/>
</dbReference>
<dbReference type="VEuPathDB" id="FungiDB:H257_07386"/>
<dbReference type="InterPro" id="IPR056924">
    <property type="entry name" value="SH3_Tf2-1"/>
</dbReference>
<feature type="domain" description="Integrase catalytic" evidence="2">
    <location>
        <begin position="1"/>
        <end position="134"/>
    </location>
</feature>
<dbReference type="PROSITE" id="PS50013">
    <property type="entry name" value="CHROMO_2"/>
    <property type="match status" value="1"/>
</dbReference>
<dbReference type="AlphaFoldDB" id="A0A6A4YYX0"/>
<feature type="domain" description="Chromo" evidence="1">
    <location>
        <begin position="282"/>
        <end position="344"/>
    </location>
</feature>
<dbReference type="PANTHER" id="PTHR37984:SF5">
    <property type="entry name" value="PROTEIN NYNRIN-LIKE"/>
    <property type="match status" value="1"/>
</dbReference>
<proteinExistence type="predicted"/>
<dbReference type="SUPFAM" id="SSF54160">
    <property type="entry name" value="Chromo domain-like"/>
    <property type="match status" value="1"/>
</dbReference>
<dbReference type="InterPro" id="IPR023780">
    <property type="entry name" value="Chromo_domain"/>
</dbReference>
<dbReference type="InterPro" id="IPR001584">
    <property type="entry name" value="Integrase_cat-core"/>
</dbReference>
<name>A0A6A4YYX0_APHAT</name>
<dbReference type="PANTHER" id="PTHR37984">
    <property type="entry name" value="PROTEIN CBG26694"/>
    <property type="match status" value="1"/>
</dbReference>
<dbReference type="Pfam" id="PF24626">
    <property type="entry name" value="SH3_Tf2-1"/>
    <property type="match status" value="1"/>
</dbReference>